<reference evidence="1" key="1">
    <citation type="journal article" date="2013" name="BMC Genomics">
        <title>Unscrambling butterfly oogenesis.</title>
        <authorList>
            <person name="Carter J.M."/>
            <person name="Baker S.C."/>
            <person name="Pink R."/>
            <person name="Carter D.R."/>
            <person name="Collins A."/>
            <person name="Tomlin J."/>
            <person name="Gibbs M."/>
            <person name="Breuker C.J."/>
        </authorList>
    </citation>
    <scope>NUCLEOTIDE SEQUENCE</scope>
    <source>
        <tissue evidence="1">Ovary</tissue>
    </source>
</reference>
<organism evidence="1">
    <name type="scientific">Pararge aegeria</name>
    <name type="common">speckled wood butterfly</name>
    <dbReference type="NCBI Taxonomy" id="116150"/>
    <lineage>
        <taxon>Eukaryota</taxon>
        <taxon>Metazoa</taxon>
        <taxon>Ecdysozoa</taxon>
        <taxon>Arthropoda</taxon>
        <taxon>Hexapoda</taxon>
        <taxon>Insecta</taxon>
        <taxon>Pterygota</taxon>
        <taxon>Neoptera</taxon>
        <taxon>Endopterygota</taxon>
        <taxon>Lepidoptera</taxon>
        <taxon>Glossata</taxon>
        <taxon>Ditrysia</taxon>
        <taxon>Papilionoidea</taxon>
        <taxon>Nymphalidae</taxon>
        <taxon>Satyrinae</taxon>
        <taxon>Satyrini</taxon>
        <taxon>Parargina</taxon>
        <taxon>Pararge</taxon>
    </lineage>
</organism>
<evidence type="ECO:0000313" key="1">
    <source>
        <dbReference type="EMBL" id="JAA80505.1"/>
    </source>
</evidence>
<protein>
    <submittedName>
        <fullName evidence="1">Uncharacterized protein</fullName>
    </submittedName>
</protein>
<dbReference type="EMBL" id="GAIX01012055">
    <property type="protein sequence ID" value="JAA80505.1"/>
    <property type="molecule type" value="Transcribed_RNA"/>
</dbReference>
<name>S4P2E5_9NEOP</name>
<dbReference type="AlphaFoldDB" id="S4P2E5"/>
<proteinExistence type="predicted"/>
<reference evidence="1" key="2">
    <citation type="submission" date="2013-05" db="EMBL/GenBank/DDBJ databases">
        <authorList>
            <person name="Carter J.-M."/>
            <person name="Baker S.C."/>
            <person name="Pink R."/>
            <person name="Carter D.R.F."/>
            <person name="Collins A."/>
            <person name="Tomlin J."/>
            <person name="Gibbs M."/>
            <person name="Breuker C.J."/>
        </authorList>
    </citation>
    <scope>NUCLEOTIDE SEQUENCE</scope>
    <source>
        <tissue evidence="1">Ovary</tissue>
    </source>
</reference>
<accession>S4P2E5</accession>
<sequence length="128" mass="14865">MRGAEHHIRQRKQFIAKTFNKTFVKFCLINRAPAAAREQLFEQLRNDCGCRRAEGGPALDRSWTVLHRRGDCASAGVPRGDRSVTEPRDHILRVRLRGTAPRRRRCQRYVNETDAEEILIQLEQDGRK</sequence>